<keyword evidence="2" id="KW-1185">Reference proteome</keyword>
<dbReference type="AlphaFoldDB" id="U7VDG2"/>
<reference evidence="1 2" key="1">
    <citation type="submission" date="2013-08" db="EMBL/GenBank/DDBJ databases">
        <authorList>
            <person name="Weinstock G."/>
            <person name="Sodergren E."/>
            <person name="Wylie T."/>
            <person name="Fulton L."/>
            <person name="Fulton R."/>
            <person name="Fronick C."/>
            <person name="O'Laughlin M."/>
            <person name="Godfrey J."/>
            <person name="Miner T."/>
            <person name="Herter B."/>
            <person name="Appelbaum E."/>
            <person name="Cordes M."/>
            <person name="Lek S."/>
            <person name="Wollam A."/>
            <person name="Pepin K.H."/>
            <person name="Palsikar V.B."/>
            <person name="Mitreva M."/>
            <person name="Wilson R.K."/>
        </authorList>
    </citation>
    <scope>NUCLEOTIDE SEQUENCE [LARGE SCALE GENOMIC DNA]</scope>
    <source>
        <strain evidence="1 2">ATCC BAA-474</strain>
    </source>
</reference>
<accession>U7VDG2</accession>
<sequence>MKNNISYYTNGNMKEEHGYDEDGKLIFSNFFKENGKLDYSLDFDIKNRVVEKFIYNNSGDLMYQEFNDYDEDNYIREIFTYLEDDSFIVKVYKVGYKDLLFGWDEIIKKYDSIEIKYYNKYGQFQKRESIDE</sequence>
<dbReference type="RefSeq" id="WP_023050060.1">
    <property type="nucleotide sequence ID" value="NZ_CP173060.2"/>
</dbReference>
<organism evidence="1 2">
    <name type="scientific">Cetobacterium somerae ATCC BAA-474</name>
    <dbReference type="NCBI Taxonomy" id="1319815"/>
    <lineage>
        <taxon>Bacteria</taxon>
        <taxon>Fusobacteriati</taxon>
        <taxon>Fusobacteriota</taxon>
        <taxon>Fusobacteriia</taxon>
        <taxon>Fusobacteriales</taxon>
        <taxon>Fusobacteriaceae</taxon>
        <taxon>Cetobacterium</taxon>
    </lineage>
</organism>
<comment type="caution">
    <text evidence="1">The sequence shown here is derived from an EMBL/GenBank/DDBJ whole genome shotgun (WGS) entry which is preliminary data.</text>
</comment>
<dbReference type="Proteomes" id="UP000017081">
    <property type="component" value="Unassembled WGS sequence"/>
</dbReference>
<protein>
    <recommendedName>
        <fullName evidence="3">MORN repeat protein</fullName>
    </recommendedName>
</protein>
<dbReference type="EMBL" id="AXZF01000018">
    <property type="protein sequence ID" value="ERT69585.1"/>
    <property type="molecule type" value="Genomic_DNA"/>
</dbReference>
<evidence type="ECO:0008006" key="3">
    <source>
        <dbReference type="Google" id="ProtNLM"/>
    </source>
</evidence>
<dbReference type="STRING" id="1319815.HMPREF0202_00513"/>
<proteinExistence type="predicted"/>
<gene>
    <name evidence="1" type="ORF">HMPREF0202_00513</name>
</gene>
<dbReference type="HOGENOM" id="CLU_1913336_0_0_0"/>
<evidence type="ECO:0000313" key="1">
    <source>
        <dbReference type="EMBL" id="ERT69585.1"/>
    </source>
</evidence>
<evidence type="ECO:0000313" key="2">
    <source>
        <dbReference type="Proteomes" id="UP000017081"/>
    </source>
</evidence>
<dbReference type="eggNOG" id="ENOG50343KU">
    <property type="taxonomic scope" value="Bacteria"/>
</dbReference>
<name>U7VDG2_9FUSO</name>